<evidence type="ECO:0000256" key="13">
    <source>
        <dbReference type="HAMAP-Rule" id="MF_00111"/>
    </source>
</evidence>
<dbReference type="Pfam" id="PF00275">
    <property type="entry name" value="EPSP_synthase"/>
    <property type="match status" value="1"/>
</dbReference>
<reference evidence="18 19" key="1">
    <citation type="journal article" date="2020" name="Front. Microbiol.">
        <title>Single-cell genomics of novel Actinobacteria with the Wood-Ljungdahl pathway discovered in a serpentinizing system.</title>
        <authorList>
            <person name="Merino N."/>
            <person name="Kawai M."/>
            <person name="Boyd E.S."/>
            <person name="Colman D.R."/>
            <person name="McGlynn S.E."/>
            <person name="Nealson K.H."/>
            <person name="Kurokawa K."/>
            <person name="Hongoh Y."/>
        </authorList>
    </citation>
    <scope>NUCLEOTIDE SEQUENCE [LARGE SCALE GENOMIC DNA]</scope>
    <source>
        <strain evidence="16 19">S33</strain>
        <strain evidence="17 18">S43</strain>
    </source>
</reference>
<feature type="active site" description="Proton donor" evidence="13">
    <location>
        <position position="117"/>
    </location>
</feature>
<dbReference type="Proteomes" id="UP000591948">
    <property type="component" value="Unassembled WGS sequence"/>
</dbReference>
<proteinExistence type="inferred from homology"/>
<keyword evidence="5 13" id="KW-0808">Transferase</keyword>
<keyword evidence="13" id="KW-0670">Pyruvate</keyword>
<feature type="domain" description="Enolpyruvate transferase" evidence="15">
    <location>
        <begin position="6"/>
        <end position="407"/>
    </location>
</feature>
<dbReference type="NCBIfam" id="NF006873">
    <property type="entry name" value="PRK09369.1"/>
    <property type="match status" value="1"/>
</dbReference>
<comment type="similarity">
    <text evidence="11 13">Belongs to the EPSP synthase family. MurA subfamily.</text>
</comment>
<feature type="coiled-coil region" evidence="14">
    <location>
        <begin position="393"/>
        <end position="420"/>
    </location>
</feature>
<dbReference type="GO" id="GO:0019277">
    <property type="term" value="P:UDP-N-acetylgalactosamine biosynthetic process"/>
    <property type="evidence" value="ECO:0007669"/>
    <property type="project" value="InterPro"/>
</dbReference>
<evidence type="ECO:0000256" key="3">
    <source>
        <dbReference type="ARBA" id="ARBA00022490"/>
    </source>
</evidence>
<dbReference type="CDD" id="cd01555">
    <property type="entry name" value="UdpNAET"/>
    <property type="match status" value="1"/>
</dbReference>
<sequence length="423" mass="45296">MAKYVIQGGQKLSGRVRISGAKNSALKLLAASLMGNDLSIIRGVPRIKDIFTMAQVLEVLGAQVEFTGHNDLLVNPTFLNNYVAPYELVSRMRASILVMGPLLAKLGIARVAMPGGCNIGSRQIDLHLKGLSMMGASIEQGHGYIEARTKGRLKGTVIPLDFPSVGATENLLMAACMAEGETVIENAAREPEMGDLAHFLGKMGAQIEGIGTSTLLIQGVENLHGAEHRVIPDRIEAGTFMIAAATTGGNITLENVVPRFSELVIGKLRDMGVDVLEDGSRLHVSRNEPLEAVDISTLPYPGFPTDLQALMMVLLSLAEGVSIVTENVFDNRFIFVNELNRMGARIRVEGHHAMVYGGATLSGAPVKATDLRAGAALVVAGLVAEGETEVHDIEHIERGYENLDQKLRDLGADIEKVSGESQF</sequence>
<accession>A0A6V8P6U3</accession>
<dbReference type="Proteomes" id="UP000576480">
    <property type="component" value="Unassembled WGS sequence"/>
</dbReference>
<evidence type="ECO:0000256" key="1">
    <source>
        <dbReference type="ARBA" id="ARBA00004496"/>
    </source>
</evidence>
<comment type="pathway">
    <text evidence="2 13">Cell wall biogenesis; peptidoglycan biosynthesis.</text>
</comment>
<dbReference type="FunFam" id="3.65.10.10:FF:000001">
    <property type="entry name" value="UDP-N-acetylglucosamine 1-carboxyvinyltransferase"/>
    <property type="match status" value="1"/>
</dbReference>
<dbReference type="EC" id="2.5.1.7" evidence="13"/>
<dbReference type="PANTHER" id="PTHR43783">
    <property type="entry name" value="UDP-N-ACETYLGLUCOSAMINE 1-CARBOXYVINYLTRANSFERASE"/>
    <property type="match status" value="1"/>
</dbReference>
<keyword evidence="9 13" id="KW-0961">Cell wall biogenesis/degradation</keyword>
<dbReference type="UniPathway" id="UPA00219"/>
<dbReference type="HAMAP" id="MF_00111">
    <property type="entry name" value="MurA"/>
    <property type="match status" value="1"/>
</dbReference>
<keyword evidence="3 13" id="KW-0963">Cytoplasm</keyword>
<evidence type="ECO:0000256" key="6">
    <source>
        <dbReference type="ARBA" id="ARBA00022960"/>
    </source>
</evidence>
<evidence type="ECO:0000313" key="18">
    <source>
        <dbReference type="Proteomes" id="UP000576480"/>
    </source>
</evidence>
<feature type="binding site" evidence="13">
    <location>
        <begin position="22"/>
        <end position="23"/>
    </location>
    <ligand>
        <name>phosphoenolpyruvate</name>
        <dbReference type="ChEBI" id="CHEBI:58702"/>
    </ligand>
</feature>
<dbReference type="GO" id="GO:0051301">
    <property type="term" value="P:cell division"/>
    <property type="evidence" value="ECO:0007669"/>
    <property type="project" value="UniProtKB-KW"/>
</dbReference>
<keyword evidence="14" id="KW-0175">Coiled coil</keyword>
<keyword evidence="7 13" id="KW-0573">Peptidoglycan synthesis</keyword>
<dbReference type="SUPFAM" id="SSF55205">
    <property type="entry name" value="EPT/RTPC-like"/>
    <property type="match status" value="1"/>
</dbReference>
<dbReference type="InterPro" id="IPR013792">
    <property type="entry name" value="RNA3'P_cycl/enolpyr_Trfase_a/b"/>
</dbReference>
<evidence type="ECO:0000256" key="2">
    <source>
        <dbReference type="ARBA" id="ARBA00004752"/>
    </source>
</evidence>
<dbReference type="GO" id="GO:0071555">
    <property type="term" value="P:cell wall organization"/>
    <property type="evidence" value="ECO:0007669"/>
    <property type="project" value="UniProtKB-KW"/>
</dbReference>
<evidence type="ECO:0000256" key="7">
    <source>
        <dbReference type="ARBA" id="ARBA00022984"/>
    </source>
</evidence>
<dbReference type="NCBIfam" id="TIGR01072">
    <property type="entry name" value="murA"/>
    <property type="match status" value="1"/>
</dbReference>
<gene>
    <name evidence="13" type="primary">murA</name>
    <name evidence="16" type="ORF">HKBW3S33_01470</name>
    <name evidence="17" type="ORF">HKBW3S43_00288</name>
</gene>
<dbReference type="InterPro" id="IPR001986">
    <property type="entry name" value="Enolpyruvate_Tfrase_dom"/>
</dbReference>
<dbReference type="InterPro" id="IPR036968">
    <property type="entry name" value="Enolpyruvate_Tfrase_sf"/>
</dbReference>
<evidence type="ECO:0000256" key="14">
    <source>
        <dbReference type="SAM" id="Coils"/>
    </source>
</evidence>
<comment type="catalytic activity">
    <reaction evidence="12 13">
        <text>phosphoenolpyruvate + UDP-N-acetyl-alpha-D-glucosamine = UDP-N-acetyl-3-O-(1-carboxyvinyl)-alpha-D-glucosamine + phosphate</text>
        <dbReference type="Rhea" id="RHEA:18681"/>
        <dbReference type="ChEBI" id="CHEBI:43474"/>
        <dbReference type="ChEBI" id="CHEBI:57705"/>
        <dbReference type="ChEBI" id="CHEBI:58702"/>
        <dbReference type="ChEBI" id="CHEBI:68483"/>
        <dbReference type="EC" id="2.5.1.7"/>
    </reaction>
</comment>
<keyword evidence="4 13" id="KW-0132">Cell division</keyword>
<evidence type="ECO:0000256" key="11">
    <source>
        <dbReference type="ARBA" id="ARBA00038367"/>
    </source>
</evidence>
<keyword evidence="6 13" id="KW-0133">Cell shape</keyword>
<evidence type="ECO:0000256" key="4">
    <source>
        <dbReference type="ARBA" id="ARBA00022618"/>
    </source>
</evidence>
<dbReference type="GO" id="GO:0008360">
    <property type="term" value="P:regulation of cell shape"/>
    <property type="evidence" value="ECO:0007669"/>
    <property type="project" value="UniProtKB-KW"/>
</dbReference>
<protein>
    <recommendedName>
        <fullName evidence="13">UDP-N-acetylglucosamine 1-carboxyvinyltransferase</fullName>
        <ecNumber evidence="13">2.5.1.7</ecNumber>
    </recommendedName>
    <alternativeName>
        <fullName evidence="13">Enoylpyruvate transferase</fullName>
    </alternativeName>
    <alternativeName>
        <fullName evidence="13">UDP-N-acetylglucosamine enolpyruvyl transferase</fullName>
        <shortName evidence="13">EPT</shortName>
    </alternativeName>
</protein>
<evidence type="ECO:0000313" key="17">
    <source>
        <dbReference type="EMBL" id="GFP34495.1"/>
    </source>
</evidence>
<dbReference type="EMBL" id="BLRY01000105">
    <property type="protein sequence ID" value="GFP28053.1"/>
    <property type="molecule type" value="Genomic_DNA"/>
</dbReference>
<keyword evidence="19" id="KW-1185">Reference proteome</keyword>
<dbReference type="InterPro" id="IPR050068">
    <property type="entry name" value="MurA_subfamily"/>
</dbReference>
<evidence type="ECO:0000256" key="9">
    <source>
        <dbReference type="ARBA" id="ARBA00023316"/>
    </source>
</evidence>
<organism evidence="16 19">
    <name type="scientific">Candidatus Hakubella thermalkaliphila</name>
    <dbReference type="NCBI Taxonomy" id="2754717"/>
    <lineage>
        <taxon>Bacteria</taxon>
        <taxon>Bacillati</taxon>
        <taxon>Actinomycetota</taxon>
        <taxon>Actinomycetota incertae sedis</taxon>
        <taxon>Candidatus Hakubellales</taxon>
        <taxon>Candidatus Hakubellaceae</taxon>
        <taxon>Candidatus Hakubella</taxon>
    </lineage>
</organism>
<feature type="binding site" evidence="13">
    <location>
        <position position="93"/>
    </location>
    <ligand>
        <name>UDP-N-acetyl-alpha-D-glucosamine</name>
        <dbReference type="ChEBI" id="CHEBI:57705"/>
    </ligand>
</feature>
<dbReference type="EMBL" id="BLSB01000008">
    <property type="protein sequence ID" value="GFP34495.1"/>
    <property type="molecule type" value="Genomic_DNA"/>
</dbReference>
<dbReference type="GO" id="GO:0008760">
    <property type="term" value="F:UDP-N-acetylglucosamine 1-carboxyvinyltransferase activity"/>
    <property type="evidence" value="ECO:0007669"/>
    <property type="project" value="UniProtKB-UniRule"/>
</dbReference>
<evidence type="ECO:0000256" key="10">
    <source>
        <dbReference type="ARBA" id="ARBA00037534"/>
    </source>
</evidence>
<evidence type="ECO:0000256" key="5">
    <source>
        <dbReference type="ARBA" id="ARBA00022679"/>
    </source>
</evidence>
<comment type="subcellular location">
    <subcellularLocation>
        <location evidence="1 13">Cytoplasm</location>
    </subcellularLocation>
</comment>
<evidence type="ECO:0000313" key="16">
    <source>
        <dbReference type="EMBL" id="GFP28053.1"/>
    </source>
</evidence>
<evidence type="ECO:0000313" key="19">
    <source>
        <dbReference type="Proteomes" id="UP000591948"/>
    </source>
</evidence>
<dbReference type="GO" id="GO:0009252">
    <property type="term" value="P:peptidoglycan biosynthetic process"/>
    <property type="evidence" value="ECO:0007669"/>
    <property type="project" value="UniProtKB-UniRule"/>
</dbReference>
<dbReference type="InterPro" id="IPR005750">
    <property type="entry name" value="UDP_GlcNAc_COvinyl_MurA"/>
</dbReference>
<dbReference type="Gene3D" id="3.65.10.10">
    <property type="entry name" value="Enolpyruvate transferase domain"/>
    <property type="match status" value="2"/>
</dbReference>
<comment type="function">
    <text evidence="10 13">Cell wall formation. Adds enolpyruvyl to UDP-N-acetylglucosamine.</text>
</comment>
<dbReference type="GO" id="GO:0005737">
    <property type="term" value="C:cytoplasm"/>
    <property type="evidence" value="ECO:0007669"/>
    <property type="project" value="UniProtKB-SubCell"/>
</dbReference>
<name>A0A6V8P6U3_9ACTN</name>
<feature type="binding site" evidence="13">
    <location>
        <position position="328"/>
    </location>
    <ligand>
        <name>UDP-N-acetyl-alpha-D-glucosamine</name>
        <dbReference type="ChEBI" id="CHEBI:57705"/>
    </ligand>
</feature>
<dbReference type="PANTHER" id="PTHR43783:SF1">
    <property type="entry name" value="UDP-N-ACETYLGLUCOSAMINE 1-CARBOXYVINYLTRANSFERASE"/>
    <property type="match status" value="1"/>
</dbReference>
<feature type="modified residue" description="2-(S-cysteinyl)pyruvic acid O-phosphothioketal" evidence="13">
    <location>
        <position position="117"/>
    </location>
</feature>
<dbReference type="RefSeq" id="WP_176229262.1">
    <property type="nucleotide sequence ID" value="NZ_BLRY01000105.1"/>
</dbReference>
<feature type="binding site" evidence="13">
    <location>
        <position position="306"/>
    </location>
    <ligand>
        <name>UDP-N-acetyl-alpha-D-glucosamine</name>
        <dbReference type="ChEBI" id="CHEBI:57705"/>
    </ligand>
</feature>
<evidence type="ECO:0000256" key="12">
    <source>
        <dbReference type="ARBA" id="ARBA00047527"/>
    </source>
</evidence>
<keyword evidence="8 13" id="KW-0131">Cell cycle</keyword>
<comment type="caution">
    <text evidence="13">Lacks conserved residue(s) required for the propagation of feature annotation.</text>
</comment>
<comment type="caution">
    <text evidence="16">The sequence shown here is derived from an EMBL/GenBank/DDBJ whole genome shotgun (WGS) entry which is preliminary data.</text>
</comment>
<evidence type="ECO:0000259" key="15">
    <source>
        <dbReference type="Pfam" id="PF00275"/>
    </source>
</evidence>
<evidence type="ECO:0000256" key="8">
    <source>
        <dbReference type="ARBA" id="ARBA00023306"/>
    </source>
</evidence>
<dbReference type="AlphaFoldDB" id="A0A6V8P6U3"/>